<dbReference type="EMBL" id="WUFC01000030">
    <property type="protein sequence ID" value="NEI51658.1"/>
    <property type="molecule type" value="Genomic_DNA"/>
</dbReference>
<proteinExistence type="predicted"/>
<evidence type="ECO:0000256" key="1">
    <source>
        <dbReference type="ARBA" id="ARBA00023015"/>
    </source>
</evidence>
<dbReference type="InterPro" id="IPR001647">
    <property type="entry name" value="HTH_TetR"/>
</dbReference>
<name>A0AAE8U0D9_9HYPH</name>
<dbReference type="Proteomes" id="UP000661163">
    <property type="component" value="Unassembled WGS sequence"/>
</dbReference>
<evidence type="ECO:0000256" key="4">
    <source>
        <dbReference type="PROSITE-ProRule" id="PRU00335"/>
    </source>
</evidence>
<evidence type="ECO:0000313" key="9">
    <source>
        <dbReference type="Proteomes" id="UP000291892"/>
    </source>
</evidence>
<comment type="caution">
    <text evidence="8">The sequence shown here is derived from an EMBL/GenBank/DDBJ whole genome shotgun (WGS) entry which is preliminary data.</text>
</comment>
<evidence type="ECO:0000256" key="3">
    <source>
        <dbReference type="ARBA" id="ARBA00023163"/>
    </source>
</evidence>
<dbReference type="PANTHER" id="PTHR47506:SF1">
    <property type="entry name" value="HTH-TYPE TRANSCRIPTIONAL REGULATOR YJDC"/>
    <property type="match status" value="1"/>
</dbReference>
<dbReference type="EMBL" id="SIKX01000001">
    <property type="protein sequence ID" value="TBF16988.1"/>
    <property type="molecule type" value="Genomic_DNA"/>
</dbReference>
<keyword evidence="2 4" id="KW-0238">DNA-binding</keyword>
<accession>A0AAE8U0D9</accession>
<protein>
    <submittedName>
        <fullName evidence="7">TetR family transcriptional regulator</fullName>
    </submittedName>
    <submittedName>
        <fullName evidence="8">TetR/AcrR family transcriptional regulator</fullName>
    </submittedName>
</protein>
<gene>
    <name evidence="8" type="ORF">ELG94_00625</name>
    <name evidence="7" type="ORF">GR217_28810</name>
</gene>
<evidence type="ECO:0000313" key="7">
    <source>
        <dbReference type="EMBL" id="NEI51658.1"/>
    </source>
</evidence>
<evidence type="ECO:0000256" key="2">
    <source>
        <dbReference type="ARBA" id="ARBA00023125"/>
    </source>
</evidence>
<dbReference type="Proteomes" id="UP000291892">
    <property type="component" value="Unassembled WGS sequence"/>
</dbReference>
<evidence type="ECO:0000313" key="8">
    <source>
        <dbReference type="EMBL" id="TBF16988.1"/>
    </source>
</evidence>
<dbReference type="Gene3D" id="1.10.357.10">
    <property type="entry name" value="Tetracycline Repressor, domain 2"/>
    <property type="match status" value="1"/>
</dbReference>
<dbReference type="RefSeq" id="WP_130680931.1">
    <property type="nucleotide sequence ID" value="NZ_CP171201.1"/>
</dbReference>
<dbReference type="SUPFAM" id="SSF46689">
    <property type="entry name" value="Homeodomain-like"/>
    <property type="match status" value="1"/>
</dbReference>
<keyword evidence="1" id="KW-0805">Transcription regulation</keyword>
<dbReference type="PANTHER" id="PTHR47506">
    <property type="entry name" value="TRANSCRIPTIONAL REGULATORY PROTEIN"/>
    <property type="match status" value="1"/>
</dbReference>
<dbReference type="AlphaFoldDB" id="A0AAE8U0D9"/>
<dbReference type="Gene3D" id="1.10.10.60">
    <property type="entry name" value="Homeodomain-like"/>
    <property type="match status" value="1"/>
</dbReference>
<feature type="region of interest" description="Disordered" evidence="5">
    <location>
        <begin position="1"/>
        <end position="23"/>
    </location>
</feature>
<dbReference type="InterPro" id="IPR009057">
    <property type="entry name" value="Homeodomain-like_sf"/>
</dbReference>
<dbReference type="InterPro" id="IPR036271">
    <property type="entry name" value="Tet_transcr_reg_TetR-rel_C_sf"/>
</dbReference>
<feature type="domain" description="HTH tetR-type" evidence="6">
    <location>
        <begin position="23"/>
        <end position="83"/>
    </location>
</feature>
<evidence type="ECO:0000313" key="10">
    <source>
        <dbReference type="Proteomes" id="UP000661163"/>
    </source>
</evidence>
<reference evidence="7 10" key="2">
    <citation type="submission" date="2019-12" db="EMBL/GenBank/DDBJ databases">
        <title>Rhizobium genotypes associated with high levels of biological nitrogen fixation by grain legumes in a temperate-maritime cropping system.</title>
        <authorList>
            <person name="Maluk M."/>
            <person name="Francesc Ferrando Molina F."/>
            <person name="Lopez Del Egido L."/>
            <person name="Lafos M."/>
            <person name="Langarica-Fuentes A."/>
            <person name="Gebre Yohannes G."/>
            <person name="Young M.W."/>
            <person name="Martin P."/>
            <person name="Gantlett R."/>
            <person name="Kenicer G."/>
            <person name="Hawes C."/>
            <person name="Begg G.S."/>
            <person name="Quilliam R.S."/>
            <person name="Squire G.R."/>
            <person name="Poole P.S."/>
            <person name="Young P.W."/>
            <person name="Iannetta P.M."/>
            <person name="James E.K."/>
        </authorList>
    </citation>
    <scope>NUCLEOTIDE SEQUENCE [LARGE SCALE GENOMIC DNA]</scope>
    <source>
        <strain evidence="7 10">JHI985</strain>
    </source>
</reference>
<dbReference type="GO" id="GO:0003677">
    <property type="term" value="F:DNA binding"/>
    <property type="evidence" value="ECO:0007669"/>
    <property type="project" value="UniProtKB-UniRule"/>
</dbReference>
<evidence type="ECO:0000259" key="6">
    <source>
        <dbReference type="PROSITE" id="PS50977"/>
    </source>
</evidence>
<sequence length="222" mass="23892">MQKSDEMSNLDETPARSRGRPRAFDREAALAQATRLFWIKGFEATSIADLTEAMGIGSPSLYAAFGSKEALYAEALRHYRDNNEALVWAGFFSAGAAREAVRSFLMDSAAALTGCVVDIPRGCMVALSSVGSEGHVELGELVRAARGVTLDRLKARLNQAISEGEIPVSTDVHALARFVQTVQNGMSILARDGATRGELEAVAELAMLGWDTRTGDAERRRG</sequence>
<reference evidence="8 9" key="1">
    <citation type="submission" date="2019-02" db="EMBL/GenBank/DDBJ databases">
        <title>The genomic architecture of introgression among sibling species of bacteria.</title>
        <authorList>
            <person name="Cavassim M.I.A."/>
            <person name="Moeskjaer S."/>
            <person name="Moslemi C."/>
            <person name="Fields B."/>
            <person name="Bachmann A."/>
            <person name="Vilhjalmsson B."/>
            <person name="Schierup M.H."/>
            <person name="Young J.P.W."/>
            <person name="Andersen S.U."/>
        </authorList>
    </citation>
    <scope>NUCLEOTIDE SEQUENCE [LARGE SCALE GENOMIC DNA]</scope>
    <source>
        <strain evidence="8 9">SM42</strain>
    </source>
</reference>
<keyword evidence="3" id="KW-0804">Transcription</keyword>
<evidence type="ECO:0000256" key="5">
    <source>
        <dbReference type="SAM" id="MobiDB-lite"/>
    </source>
</evidence>
<feature type="DNA-binding region" description="H-T-H motif" evidence="4">
    <location>
        <begin position="46"/>
        <end position="65"/>
    </location>
</feature>
<dbReference type="PROSITE" id="PS01081">
    <property type="entry name" value="HTH_TETR_1"/>
    <property type="match status" value="1"/>
</dbReference>
<dbReference type="Pfam" id="PF00440">
    <property type="entry name" value="TetR_N"/>
    <property type="match status" value="1"/>
</dbReference>
<organism evidence="8 9">
    <name type="scientific">Rhizobium ruizarguesonis</name>
    <dbReference type="NCBI Taxonomy" id="2081791"/>
    <lineage>
        <taxon>Bacteria</taxon>
        <taxon>Pseudomonadati</taxon>
        <taxon>Pseudomonadota</taxon>
        <taxon>Alphaproteobacteria</taxon>
        <taxon>Hyphomicrobiales</taxon>
        <taxon>Rhizobiaceae</taxon>
        <taxon>Rhizobium/Agrobacterium group</taxon>
        <taxon>Rhizobium</taxon>
    </lineage>
</organism>
<dbReference type="InterPro" id="IPR023772">
    <property type="entry name" value="DNA-bd_HTH_TetR-type_CS"/>
</dbReference>
<dbReference type="SUPFAM" id="SSF48498">
    <property type="entry name" value="Tetracyclin repressor-like, C-terminal domain"/>
    <property type="match status" value="1"/>
</dbReference>
<dbReference type="PROSITE" id="PS50977">
    <property type="entry name" value="HTH_TETR_2"/>
    <property type="match status" value="1"/>
</dbReference>